<comment type="caution">
    <text evidence="1">The sequence shown here is derived from an EMBL/GenBank/DDBJ whole genome shotgun (WGS) entry which is preliminary data.</text>
</comment>
<organism evidence="1 2">
    <name type="scientific">Stylosanthes scabra</name>
    <dbReference type="NCBI Taxonomy" id="79078"/>
    <lineage>
        <taxon>Eukaryota</taxon>
        <taxon>Viridiplantae</taxon>
        <taxon>Streptophyta</taxon>
        <taxon>Embryophyta</taxon>
        <taxon>Tracheophyta</taxon>
        <taxon>Spermatophyta</taxon>
        <taxon>Magnoliopsida</taxon>
        <taxon>eudicotyledons</taxon>
        <taxon>Gunneridae</taxon>
        <taxon>Pentapetalae</taxon>
        <taxon>rosids</taxon>
        <taxon>fabids</taxon>
        <taxon>Fabales</taxon>
        <taxon>Fabaceae</taxon>
        <taxon>Papilionoideae</taxon>
        <taxon>50 kb inversion clade</taxon>
        <taxon>dalbergioids sensu lato</taxon>
        <taxon>Dalbergieae</taxon>
        <taxon>Pterocarpus clade</taxon>
        <taxon>Stylosanthes</taxon>
    </lineage>
</organism>
<evidence type="ECO:0000313" key="2">
    <source>
        <dbReference type="Proteomes" id="UP001341840"/>
    </source>
</evidence>
<proteinExistence type="predicted"/>
<reference evidence="1 2" key="1">
    <citation type="journal article" date="2023" name="Plants (Basel)">
        <title>Bridging the Gap: Combining Genomics and Transcriptomics Approaches to Understand Stylosanthes scabra, an Orphan Legume from the Brazilian Caatinga.</title>
        <authorList>
            <person name="Ferreira-Neto J.R.C."/>
            <person name="da Silva M.D."/>
            <person name="Binneck E."/>
            <person name="de Melo N.F."/>
            <person name="da Silva R.H."/>
            <person name="de Melo A.L.T.M."/>
            <person name="Pandolfi V."/>
            <person name="Bustamante F.O."/>
            <person name="Brasileiro-Vidal A.C."/>
            <person name="Benko-Iseppon A.M."/>
        </authorList>
    </citation>
    <scope>NUCLEOTIDE SEQUENCE [LARGE SCALE GENOMIC DNA]</scope>
    <source>
        <tissue evidence="1">Leaves</tissue>
    </source>
</reference>
<accession>A0ABU6VKX6</accession>
<protein>
    <submittedName>
        <fullName evidence="1">Uncharacterized protein</fullName>
    </submittedName>
</protein>
<name>A0ABU6VKX6_9FABA</name>
<sequence length="160" mass="16409">MEDVDLPTRPFGRVWLRGAAVSPTPVGRRTPPPLGHSSLSITPSSLCACARVVLGAPLLCCRRTPLLGAPASTPLLPASSARARAPLFLPLQHTPLPPPFRLSQSCLTASVSASATPPPLQLRRRLQPGLLGRASIAALLGSSIGNVGSGTGSSIGGFQI</sequence>
<keyword evidence="2" id="KW-1185">Reference proteome</keyword>
<dbReference type="EMBL" id="JASCZI010151521">
    <property type="protein sequence ID" value="MED6173320.1"/>
    <property type="molecule type" value="Genomic_DNA"/>
</dbReference>
<gene>
    <name evidence="1" type="ORF">PIB30_058239</name>
</gene>
<dbReference type="Proteomes" id="UP001341840">
    <property type="component" value="Unassembled WGS sequence"/>
</dbReference>
<evidence type="ECO:0000313" key="1">
    <source>
        <dbReference type="EMBL" id="MED6173320.1"/>
    </source>
</evidence>